<gene>
    <name evidence="2" type="ORF">KIPB_008840</name>
</gene>
<dbReference type="AlphaFoldDB" id="A0A391NNU2"/>
<feature type="region of interest" description="Disordered" evidence="1">
    <location>
        <begin position="103"/>
        <end position="165"/>
    </location>
</feature>
<feature type="region of interest" description="Disordered" evidence="1">
    <location>
        <begin position="19"/>
        <end position="57"/>
    </location>
</feature>
<sequence length="317" mass="33969">MSWGGLYQRSNVFDNYLPWVGEPGESESESDTSVDELPHFTGHSHWLPDAPHVHSLSPTVHGVGQENGEIQVVPPSPKRRSPMPHREASVPVNALISVRAEVGGERSAEVEGGAEAEREVEGGAEAEREVEREVEVEGGVERGPEEADTPFPPSTENEPHCSSDTLAEKGGVLFDLDASLSAIKGEGDGVNLEGEAESEGEGECVTTSAPSPDALSGALEREKEKVRVLKAQLHTLQAKLVSEVQAREGVEAERDAAVGERDILLVERESVREEGERLALERASLMVEMDGLSVAMGEDATSLDVQTCSQEMETCTG</sequence>
<keyword evidence="3" id="KW-1185">Reference proteome</keyword>
<feature type="compositionally biased region" description="Basic and acidic residues" evidence="1">
    <location>
        <begin position="103"/>
        <end position="145"/>
    </location>
</feature>
<protein>
    <submittedName>
        <fullName evidence="2">Uncharacterized protein</fullName>
    </submittedName>
</protein>
<evidence type="ECO:0000256" key="1">
    <source>
        <dbReference type="SAM" id="MobiDB-lite"/>
    </source>
</evidence>
<evidence type="ECO:0000313" key="3">
    <source>
        <dbReference type="Proteomes" id="UP000265618"/>
    </source>
</evidence>
<feature type="region of interest" description="Disordered" evidence="1">
    <location>
        <begin position="185"/>
        <end position="217"/>
    </location>
</feature>
<feature type="compositionally biased region" description="Acidic residues" evidence="1">
    <location>
        <begin position="24"/>
        <end position="34"/>
    </location>
</feature>
<proteinExistence type="predicted"/>
<name>A0A391NNU2_9EUKA</name>
<dbReference type="Proteomes" id="UP000265618">
    <property type="component" value="Unassembled WGS sequence"/>
</dbReference>
<feature type="compositionally biased region" description="Polar residues" evidence="1">
    <location>
        <begin position="154"/>
        <end position="165"/>
    </location>
</feature>
<accession>A0A391NNU2</accession>
<evidence type="ECO:0000313" key="2">
    <source>
        <dbReference type="EMBL" id="GCA63255.1"/>
    </source>
</evidence>
<dbReference type="EMBL" id="BDIP01002838">
    <property type="protein sequence ID" value="GCA63255.1"/>
    <property type="molecule type" value="Genomic_DNA"/>
</dbReference>
<organism evidence="2 3">
    <name type="scientific">Kipferlia bialata</name>
    <dbReference type="NCBI Taxonomy" id="797122"/>
    <lineage>
        <taxon>Eukaryota</taxon>
        <taxon>Metamonada</taxon>
        <taxon>Carpediemonas-like organisms</taxon>
        <taxon>Kipferlia</taxon>
    </lineage>
</organism>
<comment type="caution">
    <text evidence="2">The sequence shown here is derived from an EMBL/GenBank/DDBJ whole genome shotgun (WGS) entry which is preliminary data.</text>
</comment>
<reference evidence="2 3" key="1">
    <citation type="journal article" date="2018" name="PLoS ONE">
        <title>The draft genome of Kipferlia bialata reveals reductive genome evolution in fornicate parasites.</title>
        <authorList>
            <person name="Tanifuji G."/>
            <person name="Takabayashi S."/>
            <person name="Kume K."/>
            <person name="Takagi M."/>
            <person name="Nakayama T."/>
            <person name="Kamikawa R."/>
            <person name="Inagaki Y."/>
            <person name="Hashimoto T."/>
        </authorList>
    </citation>
    <scope>NUCLEOTIDE SEQUENCE [LARGE SCALE GENOMIC DNA]</scope>
    <source>
        <strain evidence="2">NY0173</strain>
    </source>
</reference>